<evidence type="ECO:0000256" key="2">
    <source>
        <dbReference type="ARBA" id="ARBA00022487"/>
    </source>
</evidence>
<reference evidence="13" key="2">
    <citation type="submission" date="2020-01" db="EMBL/GenBank/DDBJ databases">
        <authorList>
            <person name="Korhonen P.K.K."/>
            <person name="Guangxu M.G."/>
            <person name="Wang T.W."/>
            <person name="Stroehlein A.J.S."/>
            <person name="Young N.D."/>
            <person name="Ang C.-S.A."/>
            <person name="Fernando D.W.F."/>
            <person name="Lu H.L."/>
            <person name="Taylor S.T."/>
            <person name="Ehtesham M.E.M."/>
            <person name="Najaraj S.H.N."/>
            <person name="Harsha G.H.G."/>
            <person name="Madugundu A.M."/>
            <person name="Renuse S.R."/>
            <person name="Holt D.H."/>
            <person name="Pandey A.P."/>
            <person name="Papenfuss A.P."/>
            <person name="Gasser R.B.G."/>
            <person name="Fischer K.F."/>
        </authorList>
    </citation>
    <scope>NUCLEOTIDE SEQUENCE</scope>
    <source>
        <strain evidence="13">SSS_KF_BRIS2020</strain>
    </source>
</reference>
<feature type="active site" description="Charge relay system" evidence="8">
    <location>
        <position position="577"/>
    </location>
</feature>
<sequence>MSNIIMDFNHNDLHHPHHHHHHQHHHLQKSHSSLRKSFRFKSSFWKKSLLVILGILIIIQLYRNRKYLYDTVNSAESYLKGSTNNDHDRDKSIATIETGGAAHNDRLISNQVQEPKILRSIVVRTKVGRLRGFVQNVTGVEVQTFLSIPYAQPPIGRLRFRRTKPVRRWSNTRDATRIPPPCFQPEYTQRLFPVHILNENITEDCLYLNVWSPLNGRKNNTVMIWIHGGLFTIGSTGIDEYDGRMLAAFGNVIVVSIQYRLGVFGFLDLDTERIPGNMGLFDQFTAIKWVRQNIKFFGGDPKSITLFGTSAGSISIGFHMFSPLTKHLFKRAILQSGSPMILKDALERGEKLAEKFASLIGCFKPSSSIDSYENNSTMTSTTPTLSSIYDDPEPIVDCIDRTPIKLIYEAQNELVRDNPVPFMPTIRSKFLENSISEYNESTAIAQKEILMGFNQNEGALMLHLSYPQFYLRDKVPQLTKLEDVRKKVIEMGKDSGLSEMAASTIANLFIKGKKTDSPKRWAQKVSDVFSDVMFVCPTYQFIDKLQSFHDGPNQIYLYLFGQRAKNSYWGDWMDVTHQDEMNFVMGYPLRYSHQYSDDDIKISKILMKTWAYFASTGEIPKKVFKNEWEPYKAERKNYMLIKANRLKMGRNFHNESCDLYSLFGDYLN</sequence>
<dbReference type="InterPro" id="IPR019826">
    <property type="entry name" value="Carboxylesterase_B_AS"/>
</dbReference>
<evidence type="ECO:0000313" key="13">
    <source>
        <dbReference type="EMBL" id="KAF7492024.1"/>
    </source>
</evidence>
<dbReference type="PANTHER" id="PTHR43918:SF4">
    <property type="entry name" value="CARBOXYLIC ESTER HYDROLASE"/>
    <property type="match status" value="1"/>
</dbReference>
<keyword evidence="11" id="KW-1133">Transmembrane helix</keyword>
<evidence type="ECO:0000313" key="15">
    <source>
        <dbReference type="Proteomes" id="UP000070412"/>
    </source>
</evidence>
<organism evidence="13">
    <name type="scientific">Sarcoptes scabiei</name>
    <name type="common">Itch mite</name>
    <name type="synonym">Acarus scabiei</name>
    <dbReference type="NCBI Taxonomy" id="52283"/>
    <lineage>
        <taxon>Eukaryota</taxon>
        <taxon>Metazoa</taxon>
        <taxon>Ecdysozoa</taxon>
        <taxon>Arthropoda</taxon>
        <taxon>Chelicerata</taxon>
        <taxon>Arachnida</taxon>
        <taxon>Acari</taxon>
        <taxon>Acariformes</taxon>
        <taxon>Sarcoptiformes</taxon>
        <taxon>Astigmata</taxon>
        <taxon>Psoroptidia</taxon>
        <taxon>Sarcoptoidea</taxon>
        <taxon>Sarcoptidae</taxon>
        <taxon>Sarcoptinae</taxon>
        <taxon>Sarcoptes</taxon>
    </lineage>
</organism>
<dbReference type="AlphaFoldDB" id="A0A834R6Y2"/>
<reference evidence="15" key="1">
    <citation type="journal article" date="2020" name="PLoS Negl. Trop. Dis.">
        <title>High-quality nuclear genome for Sarcoptes scabiei-A critical resource for a neglected parasite.</title>
        <authorList>
            <person name="Korhonen P.K."/>
            <person name="Gasser R.B."/>
            <person name="Ma G."/>
            <person name="Wang T."/>
            <person name="Stroehlein A.J."/>
            <person name="Young N.D."/>
            <person name="Ang C.S."/>
            <person name="Fernando D.D."/>
            <person name="Lu H.C."/>
            <person name="Taylor S."/>
            <person name="Reynolds S.L."/>
            <person name="Mofiz E."/>
            <person name="Najaraj S.H."/>
            <person name="Gowda H."/>
            <person name="Madugundu A."/>
            <person name="Renuse S."/>
            <person name="Holt D."/>
            <person name="Pandey A."/>
            <person name="Papenfuss A.T."/>
            <person name="Fischer K."/>
        </authorList>
    </citation>
    <scope>NUCLEOTIDE SEQUENCE [LARGE SCALE GENOMIC DNA]</scope>
</reference>
<proteinExistence type="inferred from homology"/>
<evidence type="ECO:0000259" key="12">
    <source>
        <dbReference type="Pfam" id="PF00135"/>
    </source>
</evidence>
<evidence type="ECO:0000256" key="1">
    <source>
        <dbReference type="ARBA" id="ARBA00005964"/>
    </source>
</evidence>
<evidence type="ECO:0000313" key="14">
    <source>
        <dbReference type="EnsemblMetazoa" id="KAF7492024.1"/>
    </source>
</evidence>
<name>A0A834R6Y2_SARSC</name>
<dbReference type="EMBL" id="WVUK01000057">
    <property type="protein sequence ID" value="KAF7492024.1"/>
    <property type="molecule type" value="Genomic_DNA"/>
</dbReference>
<comment type="similarity">
    <text evidence="1 9">Belongs to the type-B carboxylesterase/lipase family.</text>
</comment>
<dbReference type="GO" id="GO:0005886">
    <property type="term" value="C:plasma membrane"/>
    <property type="evidence" value="ECO:0007669"/>
    <property type="project" value="TreeGrafter"/>
</dbReference>
<keyword evidence="11" id="KW-0472">Membrane</keyword>
<dbReference type="InterPro" id="IPR002018">
    <property type="entry name" value="CarbesteraseB"/>
</dbReference>
<dbReference type="PROSITE" id="PS00122">
    <property type="entry name" value="CARBOXYLESTERASE_B_1"/>
    <property type="match status" value="1"/>
</dbReference>
<dbReference type="SUPFAM" id="SSF53474">
    <property type="entry name" value="alpha/beta-Hydrolases"/>
    <property type="match status" value="1"/>
</dbReference>
<dbReference type="InterPro" id="IPR029058">
    <property type="entry name" value="AB_hydrolase_fold"/>
</dbReference>
<dbReference type="Pfam" id="PF00135">
    <property type="entry name" value="COesterase"/>
    <property type="match status" value="1"/>
</dbReference>
<evidence type="ECO:0000256" key="6">
    <source>
        <dbReference type="ARBA" id="ARBA00023180"/>
    </source>
</evidence>
<dbReference type="Proteomes" id="UP000070412">
    <property type="component" value="Unassembled WGS sequence"/>
</dbReference>
<dbReference type="GO" id="GO:0005615">
    <property type="term" value="C:extracellular space"/>
    <property type="evidence" value="ECO:0007669"/>
    <property type="project" value="TreeGrafter"/>
</dbReference>
<gene>
    <name evidence="13" type="ORF">SSS_7225</name>
</gene>
<reference evidence="14" key="3">
    <citation type="submission" date="2022-06" db="UniProtKB">
        <authorList>
            <consortium name="EnsemblMetazoa"/>
        </authorList>
    </citation>
    <scope>IDENTIFICATION</scope>
</reference>
<dbReference type="GO" id="GO:0006581">
    <property type="term" value="P:acetylcholine catabolic process"/>
    <property type="evidence" value="ECO:0007669"/>
    <property type="project" value="TreeGrafter"/>
</dbReference>
<keyword evidence="4" id="KW-0531">Neurotransmitter degradation</keyword>
<feature type="active site" description="Charge relay system" evidence="8">
    <location>
        <position position="457"/>
    </location>
</feature>
<evidence type="ECO:0000256" key="4">
    <source>
        <dbReference type="ARBA" id="ARBA00022867"/>
    </source>
</evidence>
<evidence type="ECO:0000256" key="3">
    <source>
        <dbReference type="ARBA" id="ARBA00022801"/>
    </source>
</evidence>
<evidence type="ECO:0000256" key="10">
    <source>
        <dbReference type="SAM" id="MobiDB-lite"/>
    </source>
</evidence>
<comment type="catalytic activity">
    <reaction evidence="7">
        <text>acetylcholine + H2O = choline + acetate + H(+)</text>
        <dbReference type="Rhea" id="RHEA:17561"/>
        <dbReference type="ChEBI" id="CHEBI:15354"/>
        <dbReference type="ChEBI" id="CHEBI:15355"/>
        <dbReference type="ChEBI" id="CHEBI:15377"/>
        <dbReference type="ChEBI" id="CHEBI:15378"/>
        <dbReference type="ChEBI" id="CHEBI:30089"/>
        <dbReference type="EC" id="3.1.1.7"/>
    </reaction>
</comment>
<feature type="domain" description="Carboxylesterase type B" evidence="12">
    <location>
        <begin position="121"/>
        <end position="659"/>
    </location>
</feature>
<dbReference type="EnsemblMetazoa" id="SSS_7225s_mrna">
    <property type="protein sequence ID" value="KAF7492024.1"/>
    <property type="gene ID" value="SSS_7225"/>
</dbReference>
<keyword evidence="11" id="KW-0812">Transmembrane</keyword>
<evidence type="ECO:0000256" key="8">
    <source>
        <dbReference type="PIRSR" id="PIRSR600997-1"/>
    </source>
</evidence>
<dbReference type="InterPro" id="IPR019819">
    <property type="entry name" value="Carboxylesterase_B_CS"/>
</dbReference>
<dbReference type="InterPro" id="IPR000997">
    <property type="entry name" value="Cholinesterase"/>
</dbReference>
<keyword evidence="6" id="KW-0325">Glycoprotein</keyword>
<keyword evidence="3 9" id="KW-0378">Hydrolase</keyword>
<accession>A0A834R6Y2</accession>
<dbReference type="PRINTS" id="PR00878">
    <property type="entry name" value="CHOLNESTRASE"/>
</dbReference>
<keyword evidence="2" id="KW-0719">Serine esterase</keyword>
<feature type="active site" description="Acyl-ester intermediate" evidence="8">
    <location>
        <position position="310"/>
    </location>
</feature>
<dbReference type="Gene3D" id="3.40.50.1820">
    <property type="entry name" value="alpha/beta hydrolase"/>
    <property type="match status" value="1"/>
</dbReference>
<feature type="transmembrane region" description="Helical" evidence="11">
    <location>
        <begin position="44"/>
        <end position="62"/>
    </location>
</feature>
<dbReference type="OrthoDB" id="408631at2759"/>
<evidence type="ECO:0000256" key="7">
    <source>
        <dbReference type="ARBA" id="ARBA00048484"/>
    </source>
</evidence>
<keyword evidence="15" id="KW-1185">Reference proteome</keyword>
<dbReference type="GO" id="GO:0003990">
    <property type="term" value="F:acetylcholinesterase activity"/>
    <property type="evidence" value="ECO:0007669"/>
    <property type="project" value="UniProtKB-EC"/>
</dbReference>
<dbReference type="FunFam" id="3.40.50.1820:FF:000029">
    <property type="entry name" value="Acetylcholinesterase"/>
    <property type="match status" value="1"/>
</dbReference>
<feature type="compositionally biased region" description="Basic residues" evidence="10">
    <location>
        <begin position="15"/>
        <end position="30"/>
    </location>
</feature>
<feature type="region of interest" description="Disordered" evidence="10">
    <location>
        <begin position="11"/>
        <end position="30"/>
    </location>
</feature>
<dbReference type="PROSITE" id="PS00941">
    <property type="entry name" value="CARBOXYLESTERASE_B_2"/>
    <property type="match status" value="1"/>
</dbReference>
<evidence type="ECO:0000256" key="5">
    <source>
        <dbReference type="ARBA" id="ARBA00023157"/>
    </source>
</evidence>
<dbReference type="EC" id="3.1.1.-" evidence="9"/>
<keyword evidence="5" id="KW-1015">Disulfide bond</keyword>
<evidence type="ECO:0000256" key="11">
    <source>
        <dbReference type="SAM" id="Phobius"/>
    </source>
</evidence>
<protein>
    <recommendedName>
        <fullName evidence="9">Carboxylic ester hydrolase</fullName>
        <ecNumber evidence="9">3.1.1.-</ecNumber>
    </recommendedName>
</protein>
<dbReference type="GO" id="GO:0019695">
    <property type="term" value="P:choline metabolic process"/>
    <property type="evidence" value="ECO:0007669"/>
    <property type="project" value="TreeGrafter"/>
</dbReference>
<dbReference type="InterPro" id="IPR050654">
    <property type="entry name" value="AChE-related_enzymes"/>
</dbReference>
<evidence type="ECO:0000256" key="9">
    <source>
        <dbReference type="RuleBase" id="RU361235"/>
    </source>
</evidence>
<dbReference type="PANTHER" id="PTHR43918">
    <property type="entry name" value="ACETYLCHOLINESTERASE"/>
    <property type="match status" value="1"/>
</dbReference>